<sequence length="171" mass="18160">MTSNAAPIPTLTEFFASKDIAHNYASAERATGPPARAMILQAGFPASLATADAGAQFVILDNACGTGVVATTLQVAFRGNEGRLKLVCGDFSPPMVEAVKARIVAMEGVDAEARVVDGQVCSFRVFQSTGNSSRAWIGDGFTCKHIHSCLHQLRVSELSRPAPWASWYVVC</sequence>
<dbReference type="AlphaFoldDB" id="A0A9P7K9M4"/>
<comment type="caution">
    <text evidence="1">The sequence shown here is derived from an EMBL/GenBank/DDBJ whole genome shotgun (WGS) entry which is preliminary data.</text>
</comment>
<dbReference type="Gene3D" id="3.40.50.150">
    <property type="entry name" value="Vaccinia Virus protein VP39"/>
    <property type="match status" value="1"/>
</dbReference>
<evidence type="ECO:0008006" key="3">
    <source>
        <dbReference type="Google" id="ProtNLM"/>
    </source>
</evidence>
<organism evidence="1 2">
    <name type="scientific">Asterophora parasitica</name>
    <dbReference type="NCBI Taxonomy" id="117018"/>
    <lineage>
        <taxon>Eukaryota</taxon>
        <taxon>Fungi</taxon>
        <taxon>Dikarya</taxon>
        <taxon>Basidiomycota</taxon>
        <taxon>Agaricomycotina</taxon>
        <taxon>Agaricomycetes</taxon>
        <taxon>Agaricomycetidae</taxon>
        <taxon>Agaricales</taxon>
        <taxon>Tricholomatineae</taxon>
        <taxon>Lyophyllaceae</taxon>
        <taxon>Asterophora</taxon>
    </lineage>
</organism>
<protein>
    <recommendedName>
        <fullName evidence="3">Methyltransferase domain-containing protein</fullName>
    </recommendedName>
</protein>
<dbReference type="InterPro" id="IPR029063">
    <property type="entry name" value="SAM-dependent_MTases_sf"/>
</dbReference>
<evidence type="ECO:0000313" key="2">
    <source>
        <dbReference type="Proteomes" id="UP000775547"/>
    </source>
</evidence>
<dbReference type="SUPFAM" id="SSF53335">
    <property type="entry name" value="S-adenosyl-L-methionine-dependent methyltransferases"/>
    <property type="match status" value="1"/>
</dbReference>
<accession>A0A9P7K9M4</accession>
<dbReference type="OrthoDB" id="3355826at2759"/>
<name>A0A9P7K9M4_9AGAR</name>
<reference evidence="1" key="2">
    <citation type="submission" date="2021-10" db="EMBL/GenBank/DDBJ databases">
        <title>Phylogenomics reveals ancestral predisposition of the termite-cultivated fungus Termitomyces towards a domesticated lifestyle.</title>
        <authorList>
            <person name="Auxier B."/>
            <person name="Grum-Grzhimaylo A."/>
            <person name="Cardenas M.E."/>
            <person name="Lodge J.D."/>
            <person name="Laessoe T."/>
            <person name="Pedersen O."/>
            <person name="Smith M.E."/>
            <person name="Kuyper T.W."/>
            <person name="Franco-Molano E.A."/>
            <person name="Baroni T.J."/>
            <person name="Aanen D.K."/>
        </authorList>
    </citation>
    <scope>NUCLEOTIDE SEQUENCE</scope>
    <source>
        <strain evidence="1">AP01</strain>
        <tissue evidence="1">Mycelium</tissue>
    </source>
</reference>
<evidence type="ECO:0000313" key="1">
    <source>
        <dbReference type="EMBL" id="KAG5641264.1"/>
    </source>
</evidence>
<reference evidence="1" key="1">
    <citation type="submission" date="2020-07" db="EMBL/GenBank/DDBJ databases">
        <authorList>
            <person name="Nieuwenhuis M."/>
            <person name="Van De Peppel L.J.J."/>
        </authorList>
    </citation>
    <scope>NUCLEOTIDE SEQUENCE</scope>
    <source>
        <strain evidence="1">AP01</strain>
        <tissue evidence="1">Mycelium</tissue>
    </source>
</reference>
<dbReference type="EMBL" id="JABCKV010000348">
    <property type="protein sequence ID" value="KAG5641264.1"/>
    <property type="molecule type" value="Genomic_DNA"/>
</dbReference>
<gene>
    <name evidence="1" type="ORF">DXG03_005597</name>
</gene>
<dbReference type="Proteomes" id="UP000775547">
    <property type="component" value="Unassembled WGS sequence"/>
</dbReference>
<keyword evidence="2" id="KW-1185">Reference proteome</keyword>
<proteinExistence type="predicted"/>